<gene>
    <name evidence="2" type="ORF">COCCADRAFT_112658</name>
</gene>
<dbReference type="GeneID" id="19144486"/>
<keyword evidence="3" id="KW-1185">Reference proteome</keyword>
<sequence length="215" mass="23898">MTTAYGSPSSHYLCSIDYCLAFSFTYSRSLVLVSLSSTCVYLSTSARAFRIPADVHQGNCHNRQSFISLHISVEYCLAFSFQTATSLVVLPPNLSTPVRFRTYRLQENLPQRAVLHLPYVHPSITVSHSHSHAYTSSPHTHHHLPHQVPPSSPPTLAPADPTATPISLSRNLPPTTYFPHAVSFPHLNIHPSIPVLVFASLVYRLSPTTRRCVEM</sequence>
<feature type="compositionally biased region" description="Pro residues" evidence="1">
    <location>
        <begin position="147"/>
        <end position="156"/>
    </location>
</feature>
<name>W6Y6W4_COCC2</name>
<feature type="region of interest" description="Disordered" evidence="1">
    <location>
        <begin position="130"/>
        <end position="165"/>
    </location>
</feature>
<proteinExistence type="predicted"/>
<dbReference type="HOGENOM" id="CLU_1283059_0_0_1"/>
<organism evidence="2 3">
    <name type="scientific">Cochliobolus carbonum (strain 26-R-13)</name>
    <name type="common">Maize leaf spot fungus</name>
    <name type="synonym">Bipolaris zeicola</name>
    <dbReference type="NCBI Taxonomy" id="930089"/>
    <lineage>
        <taxon>Eukaryota</taxon>
        <taxon>Fungi</taxon>
        <taxon>Dikarya</taxon>
        <taxon>Ascomycota</taxon>
        <taxon>Pezizomycotina</taxon>
        <taxon>Dothideomycetes</taxon>
        <taxon>Pleosporomycetidae</taxon>
        <taxon>Pleosporales</taxon>
        <taxon>Pleosporineae</taxon>
        <taxon>Pleosporaceae</taxon>
        <taxon>Bipolaris</taxon>
    </lineage>
</organism>
<dbReference type="EMBL" id="KI965016">
    <property type="protein sequence ID" value="EUC27066.1"/>
    <property type="molecule type" value="Genomic_DNA"/>
</dbReference>
<dbReference type="Proteomes" id="UP000053841">
    <property type="component" value="Unassembled WGS sequence"/>
</dbReference>
<evidence type="ECO:0000313" key="3">
    <source>
        <dbReference type="Proteomes" id="UP000053841"/>
    </source>
</evidence>
<protein>
    <submittedName>
        <fullName evidence="2">Uncharacterized protein</fullName>
    </submittedName>
</protein>
<reference evidence="2 3" key="1">
    <citation type="journal article" date="2013" name="PLoS Genet.">
        <title>Comparative genome structure, secondary metabolite, and effector coding capacity across Cochliobolus pathogens.</title>
        <authorList>
            <person name="Condon B.J."/>
            <person name="Leng Y."/>
            <person name="Wu D."/>
            <person name="Bushley K.E."/>
            <person name="Ohm R.A."/>
            <person name="Otillar R."/>
            <person name="Martin J."/>
            <person name="Schackwitz W."/>
            <person name="Grimwood J."/>
            <person name="MohdZainudin N."/>
            <person name="Xue C."/>
            <person name="Wang R."/>
            <person name="Manning V.A."/>
            <person name="Dhillon B."/>
            <person name="Tu Z.J."/>
            <person name="Steffenson B.J."/>
            <person name="Salamov A."/>
            <person name="Sun H."/>
            <person name="Lowry S."/>
            <person name="LaButti K."/>
            <person name="Han J."/>
            <person name="Copeland A."/>
            <person name="Lindquist E."/>
            <person name="Barry K."/>
            <person name="Schmutz J."/>
            <person name="Baker S.E."/>
            <person name="Ciuffetti L.M."/>
            <person name="Grigoriev I.V."/>
            <person name="Zhong S."/>
            <person name="Turgeon B.G."/>
        </authorList>
    </citation>
    <scope>NUCLEOTIDE SEQUENCE [LARGE SCALE GENOMIC DNA]</scope>
    <source>
        <strain evidence="2 3">26-R-13</strain>
    </source>
</reference>
<dbReference type="KEGG" id="bze:COCCADRAFT_112658"/>
<dbReference type="AlphaFoldDB" id="W6Y6W4"/>
<evidence type="ECO:0000256" key="1">
    <source>
        <dbReference type="SAM" id="MobiDB-lite"/>
    </source>
</evidence>
<accession>W6Y6W4</accession>
<dbReference type="RefSeq" id="XP_007718632.1">
    <property type="nucleotide sequence ID" value="XM_007720442.1"/>
</dbReference>
<evidence type="ECO:0000313" key="2">
    <source>
        <dbReference type="EMBL" id="EUC27066.1"/>
    </source>
</evidence>